<dbReference type="Gene3D" id="3.40.1230.10">
    <property type="entry name" value="MTH938-like"/>
    <property type="match status" value="1"/>
</dbReference>
<dbReference type="Pfam" id="PF04430">
    <property type="entry name" value="DUF498"/>
    <property type="match status" value="1"/>
</dbReference>
<dbReference type="AlphaFoldDB" id="A0A2G5K5G2"/>
<keyword evidence="2" id="KW-1185">Reference proteome</keyword>
<dbReference type="InterPro" id="IPR007523">
    <property type="entry name" value="NDUFAF3/AAMDC"/>
</dbReference>
<evidence type="ECO:0000313" key="1">
    <source>
        <dbReference type="EMBL" id="PIB24359.1"/>
    </source>
</evidence>
<comment type="caution">
    <text evidence="1">The sequence shown here is derived from an EMBL/GenBank/DDBJ whole genome shotgun (WGS) entry which is preliminary data.</text>
</comment>
<dbReference type="EMBL" id="MDGM01000012">
    <property type="protein sequence ID" value="PIB24359.1"/>
    <property type="molecule type" value="Genomic_DNA"/>
</dbReference>
<proteinExistence type="predicted"/>
<name>A0A2G5K5G2_9RHOB</name>
<dbReference type="PANTHER" id="PTHR21192:SF2">
    <property type="entry name" value="NADH DEHYDROGENASE [UBIQUINONE] 1 ALPHA SUBCOMPLEX ASSEMBLY FACTOR 3"/>
    <property type="match status" value="1"/>
</dbReference>
<protein>
    <submittedName>
        <fullName evidence="1">Uncharacterized protein</fullName>
    </submittedName>
</protein>
<dbReference type="PANTHER" id="PTHR21192">
    <property type="entry name" value="NUCLEAR PROTEIN E3-3"/>
    <property type="match status" value="1"/>
</dbReference>
<sequence length="117" mass="12652">MQLKEITYDGQPPIDSYGPGFFRVEDKIHDGHLLMLPTGVFQWGGFDDLEKIIAAIDALDVIFIGTGADMAQIPAAARAIFEKNAVPFEVMASPSASRTYNILLSEGRRVGAALIAV</sequence>
<dbReference type="RefSeq" id="WP_099592685.1">
    <property type="nucleotide sequence ID" value="NZ_MDGM01000012.1"/>
</dbReference>
<gene>
    <name evidence="1" type="ORF">BFP76_03855</name>
</gene>
<dbReference type="OrthoDB" id="7351393at2"/>
<evidence type="ECO:0000313" key="2">
    <source>
        <dbReference type="Proteomes" id="UP000231516"/>
    </source>
</evidence>
<organism evidence="1 2">
    <name type="scientific">Paramylibacter kogurei</name>
    <dbReference type="NCBI Taxonomy" id="1889778"/>
    <lineage>
        <taxon>Bacteria</taxon>
        <taxon>Pseudomonadati</taxon>
        <taxon>Pseudomonadota</taxon>
        <taxon>Alphaproteobacteria</taxon>
        <taxon>Rhodobacterales</taxon>
        <taxon>Paracoccaceae</taxon>
        <taxon>Paramylibacter</taxon>
    </lineage>
</organism>
<reference evidence="1 2" key="1">
    <citation type="submission" date="2016-08" db="EMBL/GenBank/DDBJ databases">
        <title>Draft genome of Amylibacter sp. strain 4G11.</title>
        <authorList>
            <person name="Wong S.-K."/>
            <person name="Hamasaki K."/>
            <person name="Yoshizawa S."/>
        </authorList>
    </citation>
    <scope>NUCLEOTIDE SEQUENCE [LARGE SCALE GENOMIC DNA]</scope>
    <source>
        <strain evidence="1 2">4G11</strain>
    </source>
</reference>
<dbReference type="Proteomes" id="UP000231516">
    <property type="component" value="Unassembled WGS sequence"/>
</dbReference>
<dbReference type="SUPFAM" id="SSF64076">
    <property type="entry name" value="MTH938-like"/>
    <property type="match status" value="1"/>
</dbReference>
<dbReference type="CDD" id="cd00248">
    <property type="entry name" value="Mth938-like"/>
    <property type="match status" value="1"/>
</dbReference>
<dbReference type="InterPro" id="IPR036748">
    <property type="entry name" value="MTH938-like_sf"/>
</dbReference>
<accession>A0A2G5K5G2</accession>